<dbReference type="EMBL" id="CP069450">
    <property type="protein sequence ID" value="QRO51216.1"/>
    <property type="molecule type" value="Genomic_DNA"/>
</dbReference>
<dbReference type="Proteomes" id="UP000654720">
    <property type="component" value="Chromosome"/>
</dbReference>
<dbReference type="Pfam" id="PF01609">
    <property type="entry name" value="DDE_Tnp_1"/>
    <property type="match status" value="1"/>
</dbReference>
<dbReference type="PANTHER" id="PTHR30007">
    <property type="entry name" value="PHP DOMAIN PROTEIN"/>
    <property type="match status" value="1"/>
</dbReference>
<sequence length="162" mass="18242">MLENIMDTLHALVRKLVGHKESPSMGIIDFRSTKTSHHTDLTSKGIDGDTKIKGSKEHIVVDSLVLPLAVAVHEVILHDNKGASKVIEKMKYKLPRLTKILADGGYQGSLGDWVARKFSWAMEIVLRPNEYPDKFPVLPKRWIVERPFGECNLNCVSKKIND</sequence>
<protein>
    <submittedName>
        <fullName evidence="2">Transposase</fullName>
    </submittedName>
</protein>
<organism evidence="2 3">
    <name type="scientific">Butyricimonas virosa</name>
    <dbReference type="NCBI Taxonomy" id="544645"/>
    <lineage>
        <taxon>Bacteria</taxon>
        <taxon>Pseudomonadati</taxon>
        <taxon>Bacteroidota</taxon>
        <taxon>Bacteroidia</taxon>
        <taxon>Bacteroidales</taxon>
        <taxon>Odoribacteraceae</taxon>
        <taxon>Butyricimonas</taxon>
    </lineage>
</organism>
<evidence type="ECO:0000313" key="3">
    <source>
        <dbReference type="Proteomes" id="UP000654720"/>
    </source>
</evidence>
<dbReference type="PANTHER" id="PTHR30007:SF0">
    <property type="entry name" value="TRANSPOSASE"/>
    <property type="match status" value="1"/>
</dbReference>
<name>A0ABX7HB03_9BACT</name>
<feature type="domain" description="Transposase IS4-like" evidence="1">
    <location>
        <begin position="23"/>
        <end position="151"/>
    </location>
</feature>
<evidence type="ECO:0000259" key="1">
    <source>
        <dbReference type="Pfam" id="PF01609"/>
    </source>
</evidence>
<proteinExistence type="predicted"/>
<keyword evidence="3" id="KW-1185">Reference proteome</keyword>
<dbReference type="RefSeq" id="WP_147331721.1">
    <property type="nucleotide sequence ID" value="NZ_CAUGOG010000037.1"/>
</dbReference>
<dbReference type="InterPro" id="IPR002559">
    <property type="entry name" value="Transposase_11"/>
</dbReference>
<accession>A0ABX7HB03</accession>
<gene>
    <name evidence="2" type="ORF">I6J59_06290</name>
</gene>
<evidence type="ECO:0000313" key="2">
    <source>
        <dbReference type="EMBL" id="QRO51216.1"/>
    </source>
</evidence>
<dbReference type="GeneID" id="93095900"/>
<reference evidence="2 3" key="1">
    <citation type="submission" date="2021-02" db="EMBL/GenBank/DDBJ databases">
        <title>FDA dAtabase for Regulatory Grade micrObial Sequences (FDA-ARGOS): Supporting development and validation of Infectious Disease Dx tests.</title>
        <authorList>
            <person name="Carlson P."/>
            <person name="Fischbach M."/>
            <person name="Hastie J."/>
            <person name="Bilen M."/>
            <person name="Cheng A."/>
            <person name="Tallon L."/>
            <person name="Sadzewicz L."/>
            <person name="Zhao X."/>
            <person name="Boylan J."/>
            <person name="Ott S."/>
            <person name="Bowen H."/>
            <person name="Vavikolanu K."/>
            <person name="Mehta A."/>
            <person name="Aluvathingal J."/>
            <person name="Nadendla S."/>
            <person name="Yan Y."/>
            <person name="Sichtig H."/>
        </authorList>
    </citation>
    <scope>NUCLEOTIDE SEQUENCE [LARGE SCALE GENOMIC DNA]</scope>
    <source>
        <strain evidence="2 3">FDAARGOS_1229</strain>
    </source>
</reference>